<feature type="compositionally biased region" description="Polar residues" evidence="1">
    <location>
        <begin position="215"/>
        <end position="224"/>
    </location>
</feature>
<evidence type="ECO:0000313" key="3">
    <source>
        <dbReference type="Proteomes" id="UP000050482"/>
    </source>
</evidence>
<evidence type="ECO:0000256" key="1">
    <source>
        <dbReference type="SAM" id="MobiDB-lite"/>
    </source>
</evidence>
<dbReference type="Proteomes" id="UP000050482">
    <property type="component" value="Unassembled WGS sequence"/>
</dbReference>
<protein>
    <submittedName>
        <fullName evidence="2">Uncharacterized protein</fullName>
    </submittedName>
</protein>
<reference evidence="2 3" key="1">
    <citation type="submission" date="2015-09" db="EMBL/GenBank/DDBJ databases">
        <title>Draft genome sequence of Alicyclobacillus ferrooxydans DSM 22381.</title>
        <authorList>
            <person name="Hemp J."/>
        </authorList>
    </citation>
    <scope>NUCLEOTIDE SEQUENCE [LARGE SCALE GENOMIC DNA]</scope>
    <source>
        <strain evidence="2 3">TC-34</strain>
    </source>
</reference>
<accession>A0A0P9E9C1</accession>
<keyword evidence="3" id="KW-1185">Reference proteome</keyword>
<sequence>MNPVFQSLRETVKHGLAIVLFILLLLGMMGAGLGIFSAGISALSTHQPPVITEPTVPALSSGTSGSGVSSSQTSQGQGTGTAGHYPGASQGNQGASQPGFQGNTRKGSGQSGTQSSTQGSTQGSTQSSGVGWSGPSQTVPRSLVGQDLASRMDRKLRDMQSPVTGRLDTGGVALGDQVQSAFGHFLSGLLQTLFVEQAGSGSGASGGSAQGTVVPGSSSQAGAP</sequence>
<feature type="compositionally biased region" description="Polar residues" evidence="1">
    <location>
        <begin position="89"/>
        <end position="106"/>
    </location>
</feature>
<dbReference type="PATRIC" id="fig|471514.4.peg.2332"/>
<feature type="compositionally biased region" description="Low complexity" evidence="1">
    <location>
        <begin position="60"/>
        <end position="76"/>
    </location>
</feature>
<dbReference type="RefSeq" id="WP_054971585.1">
    <property type="nucleotide sequence ID" value="NZ_LJCO01000108.1"/>
</dbReference>
<dbReference type="EMBL" id="LJCO01000108">
    <property type="protein sequence ID" value="KPV38971.1"/>
    <property type="molecule type" value="Genomic_DNA"/>
</dbReference>
<feature type="region of interest" description="Disordered" evidence="1">
    <location>
        <begin position="198"/>
        <end position="224"/>
    </location>
</feature>
<feature type="compositionally biased region" description="Low complexity" evidence="1">
    <location>
        <begin position="107"/>
        <end position="134"/>
    </location>
</feature>
<comment type="caution">
    <text evidence="2">The sequence shown here is derived from an EMBL/GenBank/DDBJ whole genome shotgun (WGS) entry which is preliminary data.</text>
</comment>
<name>A0A0P9E9C1_9BACL</name>
<evidence type="ECO:0000313" key="2">
    <source>
        <dbReference type="EMBL" id="KPV38971.1"/>
    </source>
</evidence>
<feature type="region of interest" description="Disordered" evidence="1">
    <location>
        <begin position="53"/>
        <end position="143"/>
    </location>
</feature>
<organism evidence="2 3">
    <name type="scientific">Alicyclobacillus ferrooxydans</name>
    <dbReference type="NCBI Taxonomy" id="471514"/>
    <lineage>
        <taxon>Bacteria</taxon>
        <taxon>Bacillati</taxon>
        <taxon>Bacillota</taxon>
        <taxon>Bacilli</taxon>
        <taxon>Bacillales</taxon>
        <taxon>Alicyclobacillaceae</taxon>
        <taxon>Alicyclobacillus</taxon>
    </lineage>
</organism>
<dbReference type="OrthoDB" id="2377239at2"/>
<proteinExistence type="predicted"/>
<dbReference type="AlphaFoldDB" id="A0A0P9E9C1"/>
<feature type="compositionally biased region" description="Gly residues" evidence="1">
    <location>
        <begin position="200"/>
        <end position="209"/>
    </location>
</feature>
<gene>
    <name evidence="2" type="ORF">AN477_23390</name>
</gene>